<dbReference type="InterPro" id="IPR053204">
    <property type="entry name" value="Oxopyrrolidines_Biosynth-assoc"/>
</dbReference>
<dbReference type="PANTHER" id="PTHR38797:SF4">
    <property type="entry name" value="NUCLEAR PORE COMPLEX PROTEIN NUP85"/>
    <property type="match status" value="1"/>
</dbReference>
<comment type="caution">
    <text evidence="1">The sequence shown here is derived from an EMBL/GenBank/DDBJ whole genome shotgun (WGS) entry which is preliminary data.</text>
</comment>
<dbReference type="EMBL" id="QGMJ01000156">
    <property type="protein sequence ID" value="TVY40961.1"/>
    <property type="molecule type" value="Genomic_DNA"/>
</dbReference>
<dbReference type="Proteomes" id="UP000462212">
    <property type="component" value="Unassembled WGS sequence"/>
</dbReference>
<evidence type="ECO:0000313" key="2">
    <source>
        <dbReference type="Proteomes" id="UP000462212"/>
    </source>
</evidence>
<evidence type="ECO:0000313" key="1">
    <source>
        <dbReference type="EMBL" id="TVY40961.1"/>
    </source>
</evidence>
<reference evidence="1 2" key="1">
    <citation type="submission" date="2018-05" db="EMBL/GenBank/DDBJ databases">
        <title>Genome sequencing and assembly of the regulated plant pathogen Lachnellula willkommii and related sister species for the development of diagnostic species identification markers.</title>
        <authorList>
            <person name="Giroux E."/>
            <person name="Bilodeau G."/>
        </authorList>
    </citation>
    <scope>NUCLEOTIDE SEQUENCE [LARGE SCALE GENOMIC DNA]</scope>
    <source>
        <strain evidence="1 2">CBS 197.66</strain>
    </source>
</reference>
<name>A0A8H8RUQ9_9HELO</name>
<gene>
    <name evidence="1" type="ORF">LSUB1_G003488</name>
</gene>
<dbReference type="AlphaFoldDB" id="A0A8H8RUQ9"/>
<sequence length="288" mass="32276">MAAPPRPSFVVGNLLTANIYDFVSDYLSSPARDAPSMAASLTSLMAPLMKTASEIQEICHLWGIICFMATTYHPSSPKHSLLVELVLEIKKYSAPPFKGRLTYEKQWDCAFWVDLPMLPAVWDDFEFDAPLEPRMAERKSDPNLLSNRFLPGPWRSRDRIPMSSEAWASLNAFGARLYAQTHISSFEDRALFALTEALEGDKTAKALDDVVPAAACWILYAGKKIKEHKSGCETDCDDATGIKRLSSPGWSRGCLWKGTNGVSDERWEFWKTLFGELADRTGLKRNTQ</sequence>
<keyword evidence="2" id="KW-1185">Reference proteome</keyword>
<dbReference type="OrthoDB" id="3350591at2759"/>
<dbReference type="InterPro" id="IPR022085">
    <property type="entry name" value="OpdG"/>
</dbReference>
<feature type="non-terminal residue" evidence="1">
    <location>
        <position position="288"/>
    </location>
</feature>
<dbReference type="PANTHER" id="PTHR38797">
    <property type="entry name" value="NUCLEAR PORE COMPLEX PROTEIN NUP85-RELATED"/>
    <property type="match status" value="1"/>
</dbReference>
<protein>
    <submittedName>
        <fullName evidence="1">Uncharacterized protein</fullName>
    </submittedName>
</protein>
<organism evidence="1 2">
    <name type="scientific">Lachnellula subtilissima</name>
    <dbReference type="NCBI Taxonomy" id="602034"/>
    <lineage>
        <taxon>Eukaryota</taxon>
        <taxon>Fungi</taxon>
        <taxon>Dikarya</taxon>
        <taxon>Ascomycota</taxon>
        <taxon>Pezizomycotina</taxon>
        <taxon>Leotiomycetes</taxon>
        <taxon>Helotiales</taxon>
        <taxon>Lachnaceae</taxon>
        <taxon>Lachnellula</taxon>
    </lineage>
</organism>
<proteinExistence type="predicted"/>
<accession>A0A8H8RUQ9</accession>
<dbReference type="Pfam" id="PF12311">
    <property type="entry name" value="DUF3632"/>
    <property type="match status" value="1"/>
</dbReference>